<comment type="caution">
    <text evidence="2">The sequence shown here is derived from an EMBL/GenBank/DDBJ whole genome shotgun (WGS) entry which is preliminary data.</text>
</comment>
<evidence type="ECO:0000313" key="2">
    <source>
        <dbReference type="EMBL" id="ROR67188.1"/>
    </source>
</evidence>
<proteinExistence type="predicted"/>
<keyword evidence="3" id="KW-1185">Reference proteome</keyword>
<protein>
    <submittedName>
        <fullName evidence="2">Uncharacterized protein</fullName>
    </submittedName>
</protein>
<name>A0A3N2AW77_9MICO</name>
<organism evidence="2 3">
    <name type="scientific">Agrococcus jenensis</name>
    <dbReference type="NCBI Taxonomy" id="46353"/>
    <lineage>
        <taxon>Bacteria</taxon>
        <taxon>Bacillati</taxon>
        <taxon>Actinomycetota</taxon>
        <taxon>Actinomycetes</taxon>
        <taxon>Micrococcales</taxon>
        <taxon>Microbacteriaceae</taxon>
        <taxon>Agrococcus</taxon>
    </lineage>
</organism>
<reference evidence="2 3" key="1">
    <citation type="submission" date="2018-11" db="EMBL/GenBank/DDBJ databases">
        <title>Sequencing the genomes of 1000 actinobacteria strains.</title>
        <authorList>
            <person name="Klenk H.-P."/>
        </authorList>
    </citation>
    <scope>NUCLEOTIDE SEQUENCE [LARGE SCALE GENOMIC DNA]</scope>
    <source>
        <strain evidence="2 3">DSM 9580</strain>
    </source>
</reference>
<gene>
    <name evidence="2" type="ORF">EDD26_2594</name>
</gene>
<dbReference type="EMBL" id="RKHJ01000001">
    <property type="protein sequence ID" value="ROR67188.1"/>
    <property type="molecule type" value="Genomic_DNA"/>
</dbReference>
<dbReference type="Proteomes" id="UP000275456">
    <property type="component" value="Unassembled WGS sequence"/>
</dbReference>
<evidence type="ECO:0000256" key="1">
    <source>
        <dbReference type="SAM" id="MobiDB-lite"/>
    </source>
</evidence>
<feature type="compositionally biased region" description="Gly residues" evidence="1">
    <location>
        <begin position="23"/>
        <end position="38"/>
    </location>
</feature>
<feature type="compositionally biased region" description="Basic and acidic residues" evidence="1">
    <location>
        <begin position="7"/>
        <end position="21"/>
    </location>
</feature>
<dbReference type="AlphaFoldDB" id="A0A3N2AW77"/>
<evidence type="ECO:0000313" key="3">
    <source>
        <dbReference type="Proteomes" id="UP000275456"/>
    </source>
</evidence>
<sequence>MSAPRDGAPDERAEPSREAPDVGKGGDGTGSGQAIGGR</sequence>
<accession>A0A3N2AW77</accession>
<feature type="region of interest" description="Disordered" evidence="1">
    <location>
        <begin position="1"/>
        <end position="38"/>
    </location>
</feature>